<dbReference type="InterPro" id="IPR050767">
    <property type="entry name" value="Sel1_AlgK"/>
</dbReference>
<dbReference type="InterPro" id="IPR006597">
    <property type="entry name" value="Sel1-like"/>
</dbReference>
<dbReference type="SMART" id="SM00671">
    <property type="entry name" value="SEL1"/>
    <property type="match status" value="2"/>
</dbReference>
<feature type="non-terminal residue" evidence="3">
    <location>
        <position position="173"/>
    </location>
</feature>
<dbReference type="EMBL" id="JAAAIL010004189">
    <property type="protein sequence ID" value="KAG0248178.1"/>
    <property type="molecule type" value="Genomic_DNA"/>
</dbReference>
<dbReference type="InterPro" id="IPR011990">
    <property type="entry name" value="TPR-like_helical_dom_sf"/>
</dbReference>
<gene>
    <name evidence="3" type="ORF">BGZ95_008167</name>
</gene>
<reference evidence="3" key="1">
    <citation type="journal article" date="2020" name="Fungal Divers.">
        <title>Resolving the Mortierellaceae phylogeny through synthesis of multi-gene phylogenetics and phylogenomics.</title>
        <authorList>
            <person name="Vandepol N."/>
            <person name="Liber J."/>
            <person name="Desiro A."/>
            <person name="Na H."/>
            <person name="Kennedy M."/>
            <person name="Barry K."/>
            <person name="Grigoriev I.V."/>
            <person name="Miller A.N."/>
            <person name="O'Donnell K."/>
            <person name="Stajich J.E."/>
            <person name="Bonito G."/>
        </authorList>
    </citation>
    <scope>NUCLEOTIDE SEQUENCE</scope>
    <source>
        <strain evidence="3">NRRL 28262</strain>
    </source>
</reference>
<feature type="non-terminal residue" evidence="3">
    <location>
        <position position="1"/>
    </location>
</feature>
<comment type="caution">
    <text evidence="3">The sequence shown here is derived from an EMBL/GenBank/DDBJ whole genome shotgun (WGS) entry which is preliminary data.</text>
</comment>
<feature type="region of interest" description="Disordered" evidence="2">
    <location>
        <begin position="1"/>
        <end position="27"/>
    </location>
</feature>
<accession>A0AAD4D043</accession>
<dbReference type="Proteomes" id="UP001194580">
    <property type="component" value="Unassembled WGS sequence"/>
</dbReference>
<keyword evidence="4" id="KW-1185">Reference proteome</keyword>
<evidence type="ECO:0000256" key="1">
    <source>
        <dbReference type="ARBA" id="ARBA00038101"/>
    </source>
</evidence>
<dbReference type="PANTHER" id="PTHR11102:SF160">
    <property type="entry name" value="ERAD-ASSOCIATED E3 UBIQUITIN-PROTEIN LIGASE COMPONENT HRD3"/>
    <property type="match status" value="1"/>
</dbReference>
<dbReference type="SUPFAM" id="SSF81901">
    <property type="entry name" value="HCP-like"/>
    <property type="match status" value="1"/>
</dbReference>
<sequence>TQPSRSTAAPESNSPTRTPSGPHSSDVSMALKNYSYETHTVGRSPQLTLGFAETLANAGYGDIEAQIRMRRICMEMTDDPKYRHAAQWLFRAALQGYPEGQFRVANLFRDGRGGVTLDLGVAMYWYLQAAEQGHVNAQLQVARMFMNQHVVSAYTSKAKKWFKLRRDNIEKGP</sequence>
<proteinExistence type="inferred from homology"/>
<dbReference type="Gene3D" id="1.25.40.10">
    <property type="entry name" value="Tetratricopeptide repeat domain"/>
    <property type="match status" value="1"/>
</dbReference>
<name>A0AAD4D043_9FUNG</name>
<evidence type="ECO:0000313" key="3">
    <source>
        <dbReference type="EMBL" id="KAG0248178.1"/>
    </source>
</evidence>
<evidence type="ECO:0000313" key="4">
    <source>
        <dbReference type="Proteomes" id="UP001194580"/>
    </source>
</evidence>
<dbReference type="PANTHER" id="PTHR11102">
    <property type="entry name" value="SEL-1-LIKE PROTEIN"/>
    <property type="match status" value="1"/>
</dbReference>
<evidence type="ECO:0000256" key="2">
    <source>
        <dbReference type="SAM" id="MobiDB-lite"/>
    </source>
</evidence>
<dbReference type="AlphaFoldDB" id="A0AAD4D043"/>
<comment type="similarity">
    <text evidence="1">Belongs to the sel-1 family.</text>
</comment>
<dbReference type="Pfam" id="PF08238">
    <property type="entry name" value="Sel1"/>
    <property type="match status" value="3"/>
</dbReference>
<protein>
    <recommendedName>
        <fullName evidence="5">HCP-like protein</fullName>
    </recommendedName>
</protein>
<organism evidence="3 4">
    <name type="scientific">Linnemannia exigua</name>
    <dbReference type="NCBI Taxonomy" id="604196"/>
    <lineage>
        <taxon>Eukaryota</taxon>
        <taxon>Fungi</taxon>
        <taxon>Fungi incertae sedis</taxon>
        <taxon>Mucoromycota</taxon>
        <taxon>Mortierellomycotina</taxon>
        <taxon>Mortierellomycetes</taxon>
        <taxon>Mortierellales</taxon>
        <taxon>Mortierellaceae</taxon>
        <taxon>Linnemannia</taxon>
    </lineage>
</organism>
<evidence type="ECO:0008006" key="5">
    <source>
        <dbReference type="Google" id="ProtNLM"/>
    </source>
</evidence>